<protein>
    <submittedName>
        <fullName evidence="1">Uncharacterized protein</fullName>
    </submittedName>
</protein>
<evidence type="ECO:0000313" key="2">
    <source>
        <dbReference type="Proteomes" id="UP000255505"/>
    </source>
</evidence>
<organism evidence="1 2">
    <name type="scientific">Cupriavidus taiwanensis</name>
    <dbReference type="NCBI Taxonomy" id="164546"/>
    <lineage>
        <taxon>Bacteria</taxon>
        <taxon>Pseudomonadati</taxon>
        <taxon>Pseudomonadota</taxon>
        <taxon>Betaproteobacteria</taxon>
        <taxon>Burkholderiales</taxon>
        <taxon>Burkholderiaceae</taxon>
        <taxon>Cupriavidus</taxon>
    </lineage>
</organism>
<dbReference type="Proteomes" id="UP000255505">
    <property type="component" value="Plasmid III"/>
</dbReference>
<dbReference type="AlphaFoldDB" id="A0A375IRC7"/>
<gene>
    <name evidence="1" type="ORF">CT19425_P30075</name>
</gene>
<evidence type="ECO:0000313" key="1">
    <source>
        <dbReference type="EMBL" id="SPK77226.1"/>
    </source>
</evidence>
<proteinExistence type="predicted"/>
<geneLocation type="plasmid" evidence="1">
    <name>III</name>
</geneLocation>
<keyword evidence="1" id="KW-0614">Plasmid</keyword>
<dbReference type="EMBL" id="LT991978">
    <property type="protein sequence ID" value="SPK77226.1"/>
    <property type="molecule type" value="Genomic_DNA"/>
</dbReference>
<name>A0A375IRC7_9BURK</name>
<sequence length="51" mass="5711">MQFCIGVLAEVDVIKRPIKNYVPFISDELLSLYPKARVLGVGFDLELTPSD</sequence>
<accession>A0A375IRC7</accession>
<reference evidence="1 2" key="1">
    <citation type="submission" date="2018-01" db="EMBL/GenBank/DDBJ databases">
        <authorList>
            <person name="Gaut B.S."/>
            <person name="Morton B.R."/>
            <person name="Clegg M.T."/>
            <person name="Duvall M.R."/>
        </authorList>
    </citation>
    <scope>NUCLEOTIDE SEQUENCE [LARGE SCALE GENOMIC DNA]</scope>
    <source>
        <strain evidence="1">Cupriavidus taiwanensis LMG 19425</strain>
        <plasmid evidence="2">Plasmid iii</plasmid>
    </source>
</reference>